<dbReference type="EMBL" id="JAPQTC020000004">
    <property type="protein sequence ID" value="MDT8505396.1"/>
    <property type="molecule type" value="Genomic_DNA"/>
</dbReference>
<reference evidence="1" key="1">
    <citation type="submission" date="2023-08" db="EMBL/GenBank/DDBJ databases">
        <title>Study of Resistomes in environmental pathogenic environmental.</title>
        <authorList>
            <person name="Bhattacharjee A."/>
            <person name="Singh A.K."/>
        </authorList>
    </citation>
    <scope>NUCLEOTIDE SEQUENCE</scope>
    <source>
        <strain evidence="1">S1</strain>
    </source>
</reference>
<dbReference type="Proteomes" id="UP001074635">
    <property type="component" value="Unassembled WGS sequence"/>
</dbReference>
<evidence type="ECO:0000313" key="2">
    <source>
        <dbReference type="Proteomes" id="UP001074635"/>
    </source>
</evidence>
<gene>
    <name evidence="1" type="ORF">OYC61_013915</name>
</gene>
<comment type="caution">
    <text evidence="1">The sequence shown here is derived from an EMBL/GenBank/DDBJ whole genome shotgun (WGS) entry which is preliminary data.</text>
</comment>
<keyword evidence="2" id="KW-1185">Reference proteome</keyword>
<proteinExistence type="predicted"/>
<name>A0ABU3MUF3_9BURK</name>
<dbReference type="Gene3D" id="2.40.128.380">
    <property type="entry name" value="T3SS negative regulator GrlR"/>
    <property type="match status" value="1"/>
</dbReference>
<evidence type="ECO:0000313" key="1">
    <source>
        <dbReference type="EMBL" id="MDT8505396.1"/>
    </source>
</evidence>
<sequence length="107" mass="11106">MLDGFWTVSFSATTDMGAGVIAIQGGKATGGDSSFTYIGTITEDESGNFAGELKVDRHNNLLPAVIPGMDNYTLAISGRVSGASFEATGRVKGNESIQMTIKGKKVA</sequence>
<organism evidence="1 2">
    <name type="scientific">Alcaligenes nematophilus</name>
    <dbReference type="NCBI Taxonomy" id="2994643"/>
    <lineage>
        <taxon>Bacteria</taxon>
        <taxon>Pseudomonadati</taxon>
        <taxon>Pseudomonadota</taxon>
        <taxon>Betaproteobacteria</taxon>
        <taxon>Burkholderiales</taxon>
        <taxon>Alcaligenaceae</taxon>
        <taxon>Alcaligenes</taxon>
    </lineage>
</organism>
<protein>
    <submittedName>
        <fullName evidence="1">GrlR family regulatory protein</fullName>
    </submittedName>
</protein>
<dbReference type="InterPro" id="IPR043019">
    <property type="entry name" value="GrlR_sf"/>
</dbReference>
<dbReference type="RefSeq" id="WP_268380482.1">
    <property type="nucleotide sequence ID" value="NZ_JAPQTC020000004.1"/>
</dbReference>
<accession>A0ABU3MUF3</accession>